<feature type="compositionally biased region" description="Basic and acidic residues" evidence="1">
    <location>
        <begin position="169"/>
        <end position="180"/>
    </location>
</feature>
<accession>A0A0D1YBB5</accession>
<evidence type="ECO:0000313" key="3">
    <source>
        <dbReference type="Proteomes" id="UP000053599"/>
    </source>
</evidence>
<feature type="compositionally biased region" description="Polar residues" evidence="1">
    <location>
        <begin position="183"/>
        <end position="193"/>
    </location>
</feature>
<name>A0A0D1YBB5_9EURO</name>
<feature type="compositionally biased region" description="Basic and acidic residues" evidence="1">
    <location>
        <begin position="124"/>
        <end position="135"/>
    </location>
</feature>
<dbReference type="EMBL" id="KN846954">
    <property type="protein sequence ID" value="KIV78064.1"/>
    <property type="molecule type" value="Genomic_DNA"/>
</dbReference>
<gene>
    <name evidence="2" type="ORF">PV11_09826</name>
</gene>
<sequence>MPTIRDEAKVTEVAHANKEHEPIIKVEEEDAPEGLGHLNDIEEHSATQEDPAVSKKRALDSDDDVCVTKKRKVDDNGSDYDGDSDGSPLFFKESVFFDRSGGSLKIKLKVAGPKEVSPTTKTDTTVDSHQERTESKTPPIAATPGRTSPSKKRALTDEDEETPVNKKPKVAECDDNHLDNQKPVVNNDSQVNNQEEKTVESVETAPIVKRSRPIVWDSDEDVWIVEKSDNKRKRGVDDDEENAAKKRRYDVVRPESDKENKRTKAATKGSRKLAEPRTRKQPSVVLADKQTNAPGALKAQADKTSKDKPASKPAKRFEVAKDEPKKTTKRGKRGKKEEPKPERLTTGQRRRLEKVKPDLRTPDEIEYSKTFGRRWD</sequence>
<reference evidence="2 3" key="1">
    <citation type="submission" date="2015-01" db="EMBL/GenBank/DDBJ databases">
        <title>The Genome Sequence of Exophiala sideris CBS121828.</title>
        <authorList>
            <consortium name="The Broad Institute Genomics Platform"/>
            <person name="Cuomo C."/>
            <person name="de Hoog S."/>
            <person name="Gorbushina A."/>
            <person name="Stielow B."/>
            <person name="Teixiera M."/>
            <person name="Abouelleil A."/>
            <person name="Chapman S.B."/>
            <person name="Priest M."/>
            <person name="Young S.K."/>
            <person name="Wortman J."/>
            <person name="Nusbaum C."/>
            <person name="Birren B."/>
        </authorList>
    </citation>
    <scope>NUCLEOTIDE SEQUENCE [LARGE SCALE GENOMIC DNA]</scope>
    <source>
        <strain evidence="2 3">CBS 121828</strain>
    </source>
</reference>
<feature type="compositionally biased region" description="Basic and acidic residues" evidence="1">
    <location>
        <begin position="300"/>
        <end position="326"/>
    </location>
</feature>
<feature type="region of interest" description="Disordered" evidence="1">
    <location>
        <begin position="1"/>
        <end position="88"/>
    </location>
</feature>
<dbReference type="Proteomes" id="UP000053599">
    <property type="component" value="Unassembled WGS sequence"/>
</dbReference>
<protein>
    <submittedName>
        <fullName evidence="2">Uncharacterized protein</fullName>
    </submittedName>
</protein>
<evidence type="ECO:0000256" key="1">
    <source>
        <dbReference type="SAM" id="MobiDB-lite"/>
    </source>
</evidence>
<feature type="compositionally biased region" description="Basic and acidic residues" evidence="1">
    <location>
        <begin position="249"/>
        <end position="262"/>
    </location>
</feature>
<feature type="region of interest" description="Disordered" evidence="1">
    <location>
        <begin position="108"/>
        <end position="376"/>
    </location>
</feature>
<evidence type="ECO:0000313" key="2">
    <source>
        <dbReference type="EMBL" id="KIV78064.1"/>
    </source>
</evidence>
<feature type="compositionally biased region" description="Basic and acidic residues" evidence="1">
    <location>
        <begin position="354"/>
        <end position="376"/>
    </location>
</feature>
<proteinExistence type="predicted"/>
<organism evidence="2 3">
    <name type="scientific">Exophiala sideris</name>
    <dbReference type="NCBI Taxonomy" id="1016849"/>
    <lineage>
        <taxon>Eukaryota</taxon>
        <taxon>Fungi</taxon>
        <taxon>Dikarya</taxon>
        <taxon>Ascomycota</taxon>
        <taxon>Pezizomycotina</taxon>
        <taxon>Eurotiomycetes</taxon>
        <taxon>Chaetothyriomycetidae</taxon>
        <taxon>Chaetothyriales</taxon>
        <taxon>Herpotrichiellaceae</taxon>
        <taxon>Exophiala</taxon>
    </lineage>
</organism>
<feature type="compositionally biased region" description="Basic and acidic residues" evidence="1">
    <location>
        <begin position="1"/>
        <end position="26"/>
    </location>
</feature>
<dbReference type="HOGENOM" id="CLU_735723_0_0_1"/>
<dbReference type="AlphaFoldDB" id="A0A0D1YBB5"/>
<dbReference type="OrthoDB" id="10462871at2759"/>